<dbReference type="PANTHER" id="PTHR47595">
    <property type="entry name" value="HEAT SHOCK 70 KDA PROTEIN 14"/>
    <property type="match status" value="1"/>
</dbReference>
<dbReference type="Ensembl" id="ENSPKIT00000037494.1">
    <property type="protein sequence ID" value="ENSPKIP00000013079.1"/>
    <property type="gene ID" value="ENSPKIG00000000642.1"/>
</dbReference>
<protein>
    <recommendedName>
        <fullName evidence="1">Myb/SANT-like DNA-binding domain-containing protein</fullName>
    </recommendedName>
</protein>
<keyword evidence="3" id="KW-1185">Reference proteome</keyword>
<dbReference type="GeneTree" id="ENSGT00940000175409"/>
<name>A0A3B3R4G7_9TELE</name>
<feature type="domain" description="Myb/SANT-like DNA-binding" evidence="1">
    <location>
        <begin position="8"/>
        <end position="97"/>
    </location>
</feature>
<reference evidence="2" key="2">
    <citation type="submission" date="2025-09" db="UniProtKB">
        <authorList>
            <consortium name="Ensembl"/>
        </authorList>
    </citation>
    <scope>IDENTIFICATION</scope>
</reference>
<dbReference type="Pfam" id="PF13837">
    <property type="entry name" value="Myb_DNA-bind_4"/>
    <property type="match status" value="1"/>
</dbReference>
<dbReference type="FunFam" id="1.10.10.60:FF:000032">
    <property type="entry name" value="Zinc finger and SCAN domain-containing 20"/>
    <property type="match status" value="1"/>
</dbReference>
<dbReference type="PANTHER" id="PTHR47595:SF1">
    <property type="entry name" value="MYB_SANT-LIKE DNA-BINDING DOMAIN-CONTAINING PROTEIN"/>
    <property type="match status" value="1"/>
</dbReference>
<dbReference type="AlphaFoldDB" id="A0A3B3R4G7"/>
<organism evidence="2 3">
    <name type="scientific">Paramormyrops kingsleyae</name>
    <dbReference type="NCBI Taxonomy" id="1676925"/>
    <lineage>
        <taxon>Eukaryota</taxon>
        <taxon>Metazoa</taxon>
        <taxon>Chordata</taxon>
        <taxon>Craniata</taxon>
        <taxon>Vertebrata</taxon>
        <taxon>Euteleostomi</taxon>
        <taxon>Actinopterygii</taxon>
        <taxon>Neopterygii</taxon>
        <taxon>Teleostei</taxon>
        <taxon>Osteoglossocephala</taxon>
        <taxon>Osteoglossomorpha</taxon>
        <taxon>Osteoglossiformes</taxon>
        <taxon>Mormyridae</taxon>
        <taxon>Paramormyrops</taxon>
    </lineage>
</organism>
<reference evidence="2" key="1">
    <citation type="submission" date="2025-08" db="UniProtKB">
        <authorList>
            <consortium name="Ensembl"/>
        </authorList>
    </citation>
    <scope>IDENTIFICATION</scope>
</reference>
<accession>A0A3B3R4G7</accession>
<proteinExistence type="predicted"/>
<sequence>MKSNRGETWSAEEIKCLIDIWSDEHIQKQLSTTHKNSCIYALFSKQLREKGYPRTVEQCRIKTKKLRAKYIEVRDALSKTGISGKEKDKLPWYDALDGILGTKPIVEPVDVVENDSSTLSPLESIDAVSDLTDQRDTDVDGKQPIFSLTLFWFV</sequence>
<evidence type="ECO:0000259" key="1">
    <source>
        <dbReference type="Pfam" id="PF13837"/>
    </source>
</evidence>
<dbReference type="InterPro" id="IPR044822">
    <property type="entry name" value="Myb_DNA-bind_4"/>
</dbReference>
<evidence type="ECO:0000313" key="2">
    <source>
        <dbReference type="Ensembl" id="ENSPKIP00000013079.1"/>
    </source>
</evidence>
<dbReference type="Proteomes" id="UP000261540">
    <property type="component" value="Unplaced"/>
</dbReference>
<dbReference type="Gene3D" id="1.10.10.60">
    <property type="entry name" value="Homeodomain-like"/>
    <property type="match status" value="1"/>
</dbReference>
<evidence type="ECO:0000313" key="3">
    <source>
        <dbReference type="Proteomes" id="UP000261540"/>
    </source>
</evidence>